<evidence type="ECO:0000259" key="8">
    <source>
        <dbReference type="PROSITE" id="PS52029"/>
    </source>
</evidence>
<dbReference type="GO" id="GO:0016740">
    <property type="term" value="F:transferase activity"/>
    <property type="evidence" value="ECO:0007669"/>
    <property type="project" value="UniProtKB-KW"/>
</dbReference>
<dbReference type="InterPro" id="IPR005490">
    <property type="entry name" value="LD_TPept_cat_dom"/>
</dbReference>
<dbReference type="GO" id="GO:0009252">
    <property type="term" value="P:peptidoglycan biosynthetic process"/>
    <property type="evidence" value="ECO:0007669"/>
    <property type="project" value="UniProtKB-UniPathway"/>
</dbReference>
<evidence type="ECO:0000256" key="1">
    <source>
        <dbReference type="ARBA" id="ARBA00004752"/>
    </source>
</evidence>
<dbReference type="Pfam" id="PF03734">
    <property type="entry name" value="YkuD"/>
    <property type="match status" value="1"/>
</dbReference>
<keyword evidence="10" id="KW-1185">Reference proteome</keyword>
<dbReference type="UniPathway" id="UPA00219"/>
<evidence type="ECO:0000256" key="4">
    <source>
        <dbReference type="ARBA" id="ARBA00022960"/>
    </source>
</evidence>
<name>A0A839SLZ0_9PROT</name>
<dbReference type="RefSeq" id="WP_183414727.1">
    <property type="nucleotide sequence ID" value="NZ_JACHXA010000001.1"/>
</dbReference>
<gene>
    <name evidence="9" type="ORF">FHR98_000182</name>
</gene>
<comment type="caution">
    <text evidence="9">The sequence shown here is derived from an EMBL/GenBank/DDBJ whole genome shotgun (WGS) entry which is preliminary data.</text>
</comment>
<organism evidence="9 10">
    <name type="scientific">Limibacillus halophilus</name>
    <dbReference type="NCBI Taxonomy" id="1579333"/>
    <lineage>
        <taxon>Bacteria</taxon>
        <taxon>Pseudomonadati</taxon>
        <taxon>Pseudomonadota</taxon>
        <taxon>Alphaproteobacteria</taxon>
        <taxon>Rhodospirillales</taxon>
        <taxon>Rhodovibrionaceae</taxon>
        <taxon>Limibacillus</taxon>
    </lineage>
</organism>
<evidence type="ECO:0000256" key="3">
    <source>
        <dbReference type="ARBA" id="ARBA00022679"/>
    </source>
</evidence>
<dbReference type="PANTHER" id="PTHR38589:SF1">
    <property type="entry name" value="BLR0621 PROTEIN"/>
    <property type="match status" value="1"/>
</dbReference>
<dbReference type="PANTHER" id="PTHR38589">
    <property type="entry name" value="BLR0621 PROTEIN"/>
    <property type="match status" value="1"/>
</dbReference>
<dbReference type="SUPFAM" id="SSF141523">
    <property type="entry name" value="L,D-transpeptidase catalytic domain-like"/>
    <property type="match status" value="1"/>
</dbReference>
<feature type="domain" description="L,D-TPase catalytic" evidence="8">
    <location>
        <begin position="1"/>
        <end position="170"/>
    </location>
</feature>
<reference evidence="9 10" key="1">
    <citation type="submission" date="2020-08" db="EMBL/GenBank/DDBJ databases">
        <title>Genomic Encyclopedia of Type Strains, Phase III (KMG-III): the genomes of soil and plant-associated and newly described type strains.</title>
        <authorList>
            <person name="Whitman W."/>
        </authorList>
    </citation>
    <scope>NUCLEOTIDE SEQUENCE [LARGE SCALE GENOMIC DNA]</scope>
    <source>
        <strain evidence="9 10">CECT 8803</strain>
    </source>
</reference>
<dbReference type="AlphaFoldDB" id="A0A839SLZ0"/>
<dbReference type="GO" id="GO:0008360">
    <property type="term" value="P:regulation of cell shape"/>
    <property type="evidence" value="ECO:0007669"/>
    <property type="project" value="UniProtKB-UniRule"/>
</dbReference>
<accession>A0A839SLZ0</accession>
<feature type="active site" description="Proton donor/acceptor" evidence="7">
    <location>
        <position position="134"/>
    </location>
</feature>
<keyword evidence="3" id="KW-0808">Transferase</keyword>
<comment type="pathway">
    <text evidence="1 7">Cell wall biogenesis; peptidoglycan biosynthesis.</text>
</comment>
<evidence type="ECO:0000313" key="9">
    <source>
        <dbReference type="EMBL" id="MBB3063917.1"/>
    </source>
</evidence>
<keyword evidence="5 7" id="KW-0573">Peptidoglycan synthesis</keyword>
<dbReference type="PROSITE" id="PS52029">
    <property type="entry name" value="LD_TPASE"/>
    <property type="match status" value="1"/>
</dbReference>
<evidence type="ECO:0000256" key="7">
    <source>
        <dbReference type="PROSITE-ProRule" id="PRU01373"/>
    </source>
</evidence>
<evidence type="ECO:0000256" key="2">
    <source>
        <dbReference type="ARBA" id="ARBA00005992"/>
    </source>
</evidence>
<evidence type="ECO:0000256" key="6">
    <source>
        <dbReference type="ARBA" id="ARBA00023316"/>
    </source>
</evidence>
<evidence type="ECO:0000256" key="5">
    <source>
        <dbReference type="ARBA" id="ARBA00022984"/>
    </source>
</evidence>
<feature type="active site" description="Nucleophile" evidence="7">
    <location>
        <position position="146"/>
    </location>
</feature>
<comment type="similarity">
    <text evidence="2">Belongs to the YkuD family.</text>
</comment>
<keyword evidence="4 7" id="KW-0133">Cell shape</keyword>
<keyword evidence="6 7" id="KW-0961">Cell wall biogenesis/degradation</keyword>
<proteinExistence type="inferred from homology"/>
<dbReference type="GO" id="GO:0071555">
    <property type="term" value="P:cell wall organization"/>
    <property type="evidence" value="ECO:0007669"/>
    <property type="project" value="UniProtKB-UniRule"/>
</dbReference>
<dbReference type="EMBL" id="JACHXA010000001">
    <property type="protein sequence ID" value="MBB3063917.1"/>
    <property type="molecule type" value="Genomic_DNA"/>
</dbReference>
<sequence>MTGKRFLVEQDGPQFWLRLGGRRWRCAVGRGGLKHDKLEGDGATPIGLWPLRELLYRPDRLNLPACGLPARALRPNDGWCDDPTDSAYNKPVLLPYAAGHETLWRDDGVYDLIIPMGYNDAPPVAGKGSAIFFHVARENYAPTEGCVALSKTDLLALLPLIGQGDVIEVLAPGPAA</sequence>
<protein>
    <submittedName>
        <fullName evidence="9">L,D-peptidoglycan transpeptidase YkuD (ErfK/YbiS/YcfS/YnhG family)</fullName>
    </submittedName>
</protein>
<dbReference type="InterPro" id="IPR038063">
    <property type="entry name" value="Transpep_catalytic_dom"/>
</dbReference>
<dbReference type="Proteomes" id="UP000581135">
    <property type="component" value="Unassembled WGS sequence"/>
</dbReference>
<evidence type="ECO:0000313" key="10">
    <source>
        <dbReference type="Proteomes" id="UP000581135"/>
    </source>
</evidence>
<dbReference type="GO" id="GO:0004180">
    <property type="term" value="F:carboxypeptidase activity"/>
    <property type="evidence" value="ECO:0007669"/>
    <property type="project" value="UniProtKB-ARBA"/>
</dbReference>